<dbReference type="InterPro" id="IPR031485">
    <property type="entry name" value="CBP_BcsS"/>
</dbReference>
<feature type="signal peptide" evidence="1">
    <location>
        <begin position="1"/>
        <end position="30"/>
    </location>
</feature>
<evidence type="ECO:0000256" key="1">
    <source>
        <dbReference type="SAM" id="SignalP"/>
    </source>
</evidence>
<protein>
    <recommendedName>
        <fullName evidence="4">Cellulose biosynthesis protein BcsS</fullName>
    </recommendedName>
</protein>
<evidence type="ECO:0000313" key="2">
    <source>
        <dbReference type="EMBL" id="MCP1676657.1"/>
    </source>
</evidence>
<dbReference type="Proteomes" id="UP001205843">
    <property type="component" value="Unassembled WGS sequence"/>
</dbReference>
<accession>A0AAE3KHS9</accession>
<name>A0AAE3KHS9_9GAMM</name>
<evidence type="ECO:0000313" key="3">
    <source>
        <dbReference type="Proteomes" id="UP001205843"/>
    </source>
</evidence>
<reference evidence="2" key="1">
    <citation type="submission" date="2022-03" db="EMBL/GenBank/DDBJ databases">
        <title>Genomic Encyclopedia of Type Strains, Phase III (KMG-III): the genomes of soil and plant-associated and newly described type strains.</title>
        <authorList>
            <person name="Whitman W."/>
        </authorList>
    </citation>
    <scope>NUCLEOTIDE SEQUENCE</scope>
    <source>
        <strain evidence="2">ANL 6-2</strain>
    </source>
</reference>
<dbReference type="AlphaFoldDB" id="A0AAE3KHS9"/>
<gene>
    <name evidence="2" type="ORF">J2T57_003828</name>
</gene>
<sequence length="238" mass="26031">METFFRMTLCRGLACALAAVAALEASPVKADWMLLGGAEEVFDGRFAQVTALFPFSGQLGNGFVHRYSVSYIGYEYPVEDDVVEADSWGGSVAIGYQIPVPNGWLGFGAGAAYRNTHYTPSQPDNPQEGSSIVAQVDIDAGLLHANRLLYATSISYTPRYRAYWGRARVLVRTSPRTLLGPEFVAHGDRDYDARQFGLALQLNRVVGPLELVIKAGTKRIRDGESGAYGGVEFLRHFN</sequence>
<dbReference type="Pfam" id="PF17036">
    <property type="entry name" value="CBP_BcsS"/>
    <property type="match status" value="1"/>
</dbReference>
<comment type="caution">
    <text evidence="2">The sequence shown here is derived from an EMBL/GenBank/DDBJ whole genome shotgun (WGS) entry which is preliminary data.</text>
</comment>
<keyword evidence="1" id="KW-0732">Signal</keyword>
<proteinExistence type="predicted"/>
<dbReference type="RefSeq" id="WP_253483404.1">
    <property type="nucleotide sequence ID" value="NZ_JALJXV010000010.1"/>
</dbReference>
<keyword evidence="3" id="KW-1185">Reference proteome</keyword>
<dbReference type="EMBL" id="JALJXV010000010">
    <property type="protein sequence ID" value="MCP1676657.1"/>
    <property type="molecule type" value="Genomic_DNA"/>
</dbReference>
<organism evidence="2 3">
    <name type="scientific">Natronocella acetinitrilica</name>
    <dbReference type="NCBI Taxonomy" id="414046"/>
    <lineage>
        <taxon>Bacteria</taxon>
        <taxon>Pseudomonadati</taxon>
        <taxon>Pseudomonadota</taxon>
        <taxon>Gammaproteobacteria</taxon>
        <taxon>Chromatiales</taxon>
        <taxon>Ectothiorhodospiraceae</taxon>
        <taxon>Natronocella</taxon>
    </lineage>
</organism>
<feature type="chain" id="PRO_5042040232" description="Cellulose biosynthesis protein BcsS" evidence="1">
    <location>
        <begin position="31"/>
        <end position="238"/>
    </location>
</feature>
<evidence type="ECO:0008006" key="4">
    <source>
        <dbReference type="Google" id="ProtNLM"/>
    </source>
</evidence>